<keyword evidence="1" id="KW-0812">Transmembrane</keyword>
<sequence>MSLFEKFLDVFKTEVPGIFEALYYGVVVVAGAALIWGIYARYDAHFIRGFEERAGQPRLTITSADDATWLLNFDNQKLATLAMESPHSGIYDFKVVSSQDPSLEVGAAFKFQKPSITNDLICQNCEQATRSRLPLLWRVAVE</sequence>
<organism evidence="2 3">
    <name type="scientific">Rhodoferax saidenbachensis</name>
    <dbReference type="NCBI Taxonomy" id="1484693"/>
    <lineage>
        <taxon>Bacteria</taxon>
        <taxon>Pseudomonadati</taxon>
        <taxon>Pseudomonadota</taxon>
        <taxon>Betaproteobacteria</taxon>
        <taxon>Burkholderiales</taxon>
        <taxon>Comamonadaceae</taxon>
        <taxon>Rhodoferax</taxon>
    </lineage>
</organism>
<evidence type="ECO:0000313" key="2">
    <source>
        <dbReference type="EMBL" id="MDR7308233.1"/>
    </source>
</evidence>
<dbReference type="Proteomes" id="UP001268089">
    <property type="component" value="Unassembled WGS sequence"/>
</dbReference>
<comment type="caution">
    <text evidence="2">The sequence shown here is derived from an EMBL/GenBank/DDBJ whole genome shotgun (WGS) entry which is preliminary data.</text>
</comment>
<keyword evidence="1" id="KW-1133">Transmembrane helix</keyword>
<reference evidence="2 3" key="1">
    <citation type="submission" date="2023-07" db="EMBL/GenBank/DDBJ databases">
        <title>Sorghum-associated microbial communities from plants grown in Nebraska, USA.</title>
        <authorList>
            <person name="Schachtman D."/>
        </authorList>
    </citation>
    <scope>NUCLEOTIDE SEQUENCE [LARGE SCALE GENOMIC DNA]</scope>
    <source>
        <strain evidence="2 3">BE308</strain>
    </source>
</reference>
<evidence type="ECO:0000256" key="1">
    <source>
        <dbReference type="SAM" id="Phobius"/>
    </source>
</evidence>
<name>A0ABU1ZRR7_9BURK</name>
<protein>
    <submittedName>
        <fullName evidence="2">Uncharacterized protein</fullName>
    </submittedName>
</protein>
<dbReference type="EMBL" id="JAVDXO010000009">
    <property type="protein sequence ID" value="MDR7308233.1"/>
    <property type="molecule type" value="Genomic_DNA"/>
</dbReference>
<proteinExistence type="predicted"/>
<evidence type="ECO:0000313" key="3">
    <source>
        <dbReference type="Proteomes" id="UP001268089"/>
    </source>
</evidence>
<accession>A0ABU1ZRR7</accession>
<gene>
    <name evidence="2" type="ORF">J2X15_003542</name>
</gene>
<dbReference type="RefSeq" id="WP_310345221.1">
    <property type="nucleotide sequence ID" value="NZ_JAVDXO010000009.1"/>
</dbReference>
<keyword evidence="3" id="KW-1185">Reference proteome</keyword>
<feature type="transmembrane region" description="Helical" evidence="1">
    <location>
        <begin position="21"/>
        <end position="39"/>
    </location>
</feature>
<keyword evidence="1" id="KW-0472">Membrane</keyword>